<comment type="caution">
    <text evidence="1">The sequence shown here is derived from an EMBL/GenBank/DDBJ whole genome shotgun (WGS) entry which is preliminary data.</text>
</comment>
<protein>
    <submittedName>
        <fullName evidence="1">Uncharacterized protein</fullName>
    </submittedName>
</protein>
<proteinExistence type="predicted"/>
<reference evidence="1 2" key="1">
    <citation type="journal article" date="2021" name="J. Hered.">
        <title>A chromosome-level genome assembly of the parasitoid wasp, Cotesia glomerata (Hymenoptera: Braconidae).</title>
        <authorList>
            <person name="Pinto B.J."/>
            <person name="Weis J.J."/>
            <person name="Gamble T."/>
            <person name="Ode P.J."/>
            <person name="Paul R."/>
            <person name="Zaspel J.M."/>
        </authorList>
    </citation>
    <scope>NUCLEOTIDE SEQUENCE [LARGE SCALE GENOMIC DNA]</scope>
    <source>
        <strain evidence="1">CgM1</strain>
    </source>
</reference>
<name>A0AAV7HX96_COTGL</name>
<dbReference type="EMBL" id="JAHXZJ010002609">
    <property type="protein sequence ID" value="KAH0539398.1"/>
    <property type="molecule type" value="Genomic_DNA"/>
</dbReference>
<dbReference type="AlphaFoldDB" id="A0AAV7HX96"/>
<organism evidence="1 2">
    <name type="scientific">Cotesia glomerata</name>
    <name type="common">Lepidopteran parasitic wasp</name>
    <name type="synonym">Apanteles glomeratus</name>
    <dbReference type="NCBI Taxonomy" id="32391"/>
    <lineage>
        <taxon>Eukaryota</taxon>
        <taxon>Metazoa</taxon>
        <taxon>Ecdysozoa</taxon>
        <taxon>Arthropoda</taxon>
        <taxon>Hexapoda</taxon>
        <taxon>Insecta</taxon>
        <taxon>Pterygota</taxon>
        <taxon>Neoptera</taxon>
        <taxon>Endopterygota</taxon>
        <taxon>Hymenoptera</taxon>
        <taxon>Apocrita</taxon>
        <taxon>Ichneumonoidea</taxon>
        <taxon>Braconidae</taxon>
        <taxon>Microgastrinae</taxon>
        <taxon>Cotesia</taxon>
    </lineage>
</organism>
<sequence length="78" mass="8830">MGVCPLGCFWRHPKEPMGRNRRRGSVGHSATGSRTYQTLLEDVGSYMACLILLEFNNDTNNIGDAYRVTWNLIIRSVL</sequence>
<dbReference type="Proteomes" id="UP000826195">
    <property type="component" value="Unassembled WGS sequence"/>
</dbReference>
<gene>
    <name evidence="1" type="ORF">KQX54_004534</name>
</gene>
<evidence type="ECO:0000313" key="1">
    <source>
        <dbReference type="EMBL" id="KAH0539398.1"/>
    </source>
</evidence>
<evidence type="ECO:0000313" key="2">
    <source>
        <dbReference type="Proteomes" id="UP000826195"/>
    </source>
</evidence>
<accession>A0AAV7HX96</accession>
<keyword evidence="2" id="KW-1185">Reference proteome</keyword>